<evidence type="ECO:0000313" key="2">
    <source>
        <dbReference type="EMBL" id="CAD0109395.1"/>
    </source>
</evidence>
<dbReference type="EMBL" id="CAINUL010000003">
    <property type="protein sequence ID" value="CAD0109395.1"/>
    <property type="molecule type" value="Genomic_DNA"/>
</dbReference>
<evidence type="ECO:0008006" key="4">
    <source>
        <dbReference type="Google" id="ProtNLM"/>
    </source>
</evidence>
<evidence type="ECO:0000256" key="1">
    <source>
        <dbReference type="SAM" id="MobiDB-lite"/>
    </source>
</evidence>
<protein>
    <recommendedName>
        <fullName evidence="4">Aminoglycoside phosphotransferase domain-containing protein</fullName>
    </recommendedName>
</protein>
<name>A0A9N8PQV1_9PEZI</name>
<feature type="region of interest" description="Disordered" evidence="1">
    <location>
        <begin position="126"/>
        <end position="145"/>
    </location>
</feature>
<proteinExistence type="predicted"/>
<dbReference type="OrthoDB" id="4424523at2759"/>
<comment type="caution">
    <text evidence="2">The sequence shown here is derived from an EMBL/GenBank/DDBJ whole genome shotgun (WGS) entry which is preliminary data.</text>
</comment>
<organism evidence="2 3">
    <name type="scientific">Aureobasidium uvarum</name>
    <dbReference type="NCBI Taxonomy" id="2773716"/>
    <lineage>
        <taxon>Eukaryota</taxon>
        <taxon>Fungi</taxon>
        <taxon>Dikarya</taxon>
        <taxon>Ascomycota</taxon>
        <taxon>Pezizomycotina</taxon>
        <taxon>Dothideomycetes</taxon>
        <taxon>Dothideomycetidae</taxon>
        <taxon>Dothideales</taxon>
        <taxon>Saccotheciaceae</taxon>
        <taxon>Aureobasidium</taxon>
    </lineage>
</organism>
<reference evidence="2" key="1">
    <citation type="submission" date="2020-06" db="EMBL/GenBank/DDBJ databases">
        <authorList>
            <person name="Onetto C."/>
        </authorList>
    </citation>
    <scope>NUCLEOTIDE SEQUENCE</scope>
</reference>
<dbReference type="Proteomes" id="UP000745764">
    <property type="component" value="Unassembled WGS sequence"/>
</dbReference>
<dbReference type="AlphaFoldDB" id="A0A9N8PQV1"/>
<sequence length="288" mass="33703">MANDEYSLITPDAFLDRMRNFVATDPFPRNPQISTHSSHADRIEAGYQADGHKTWGFVIYRTTYEDDTDWTEFMRRLRYWTMDNMKFYNGQDVLDRMTWTIFDNRERFDGADVSTIRQHFRNWAEKAARAEQQQPEEADDKLPSMGRSPRYRYCIQVDADALKSAVYDAPPPPDFDKDKQGWVNLIDKDWLPRSKNPIYAGRQPDPNVYEPIYAETTAEVHVTQAIYRNITRVLDGQLKTAALEDCLRQRRLIRKFLIPELNDSLWVMVHADLSASNIITDEDYNISG</sequence>
<accession>A0A9N8PQV1</accession>
<keyword evidence="3" id="KW-1185">Reference proteome</keyword>
<evidence type="ECO:0000313" key="3">
    <source>
        <dbReference type="Proteomes" id="UP000745764"/>
    </source>
</evidence>
<gene>
    <name evidence="2" type="ORF">AWRI4620_LOCUS3650</name>
</gene>